<organism evidence="1 2">
    <name type="scientific">Acinetobacter gerneri DSM 14967 = CIP 107464 = MTCC 9824</name>
    <dbReference type="NCBI Taxonomy" id="1120926"/>
    <lineage>
        <taxon>Bacteria</taxon>
        <taxon>Pseudomonadati</taxon>
        <taxon>Pseudomonadota</taxon>
        <taxon>Gammaproteobacteria</taxon>
        <taxon>Moraxellales</taxon>
        <taxon>Moraxellaceae</taxon>
        <taxon>Acinetobacter</taxon>
    </lineage>
</organism>
<reference evidence="1 2" key="1">
    <citation type="submission" date="2013-02" db="EMBL/GenBank/DDBJ databases">
        <title>The Genome Sequence of Acinetobacter gerneri CIP 107464.</title>
        <authorList>
            <consortium name="The Broad Institute Genome Sequencing Platform"/>
            <consortium name="The Broad Institute Genome Sequencing Center for Infectious Disease"/>
            <person name="Cerqueira G."/>
            <person name="Feldgarden M."/>
            <person name="Courvalin P."/>
            <person name="Perichon B."/>
            <person name="Grillot-Courvalin C."/>
            <person name="Clermont D."/>
            <person name="Rocha E."/>
            <person name="Yoon E.-J."/>
            <person name="Nemec A."/>
            <person name="Walker B."/>
            <person name="Young S.K."/>
            <person name="Zeng Q."/>
            <person name="Gargeya S."/>
            <person name="Fitzgerald M."/>
            <person name="Haas B."/>
            <person name="Abouelleil A."/>
            <person name="Alvarado L."/>
            <person name="Arachchi H.M."/>
            <person name="Berlin A.M."/>
            <person name="Chapman S.B."/>
            <person name="Dewar J."/>
            <person name="Goldberg J."/>
            <person name="Griggs A."/>
            <person name="Gujja S."/>
            <person name="Hansen M."/>
            <person name="Howarth C."/>
            <person name="Imamovic A."/>
            <person name="Larimer J."/>
            <person name="McCowan C."/>
            <person name="Murphy C."/>
            <person name="Neiman D."/>
            <person name="Pearson M."/>
            <person name="Priest M."/>
            <person name="Roberts A."/>
            <person name="Saif S."/>
            <person name="Shea T."/>
            <person name="Sisk P."/>
            <person name="Sykes S."/>
            <person name="Wortman J."/>
            <person name="Nusbaum C."/>
            <person name="Birren B."/>
        </authorList>
    </citation>
    <scope>NUCLEOTIDE SEQUENCE [LARGE SCALE GENOMIC DNA]</scope>
    <source>
        <strain evidence="1 2">CIP 107464</strain>
    </source>
</reference>
<proteinExistence type="predicted"/>
<dbReference type="AlphaFoldDB" id="N8ZLU4"/>
<keyword evidence="2" id="KW-1185">Reference proteome</keyword>
<accession>N8ZLU4</accession>
<name>N8ZLU4_9GAMM</name>
<protein>
    <submittedName>
        <fullName evidence="1">Uncharacterized protein</fullName>
    </submittedName>
</protein>
<dbReference type="EMBL" id="APPN01000079">
    <property type="protein sequence ID" value="ENV32475.1"/>
    <property type="molecule type" value="Genomic_DNA"/>
</dbReference>
<sequence>MKNGHLYLHLRFRNQRKKKYGSLETRGKLNNRKSIHDRPKIIEQRLRFGDLEIDRIISSLWSQLWTEKQAIYG</sequence>
<dbReference type="STRING" id="202952.GCA_000747725_01585"/>
<gene>
    <name evidence="1" type="ORF">F960_03330</name>
</gene>
<dbReference type="HOGENOM" id="CLU_2696082_0_0_6"/>
<dbReference type="Proteomes" id="UP000013117">
    <property type="component" value="Unassembled WGS sequence"/>
</dbReference>
<evidence type="ECO:0000313" key="2">
    <source>
        <dbReference type="Proteomes" id="UP000013117"/>
    </source>
</evidence>
<evidence type="ECO:0000313" key="1">
    <source>
        <dbReference type="EMBL" id="ENV32475.1"/>
    </source>
</evidence>
<comment type="caution">
    <text evidence="1">The sequence shown here is derived from an EMBL/GenBank/DDBJ whole genome shotgun (WGS) entry which is preliminary data.</text>
</comment>